<keyword evidence="2" id="KW-1185">Reference proteome</keyword>
<reference evidence="2" key="1">
    <citation type="submission" date="2024-06" db="EMBL/GenBank/DDBJ databases">
        <title>Multi-omics analyses provide insights into the biosynthesis of the anticancer antibiotic pleurotin in Hohenbuehelia grisea.</title>
        <authorList>
            <person name="Weaver J.A."/>
            <person name="Alberti F."/>
        </authorList>
    </citation>
    <scope>NUCLEOTIDE SEQUENCE [LARGE SCALE GENOMIC DNA]</scope>
    <source>
        <strain evidence="2">T-177</strain>
    </source>
</reference>
<protein>
    <recommendedName>
        <fullName evidence="3">Cyclophilin TM1367-like domain-containing protein</fullName>
    </recommendedName>
</protein>
<name>A0ABR3IVW8_9AGAR</name>
<evidence type="ECO:0000313" key="1">
    <source>
        <dbReference type="EMBL" id="KAL0947414.1"/>
    </source>
</evidence>
<dbReference type="EMBL" id="JASNQZ010000015">
    <property type="protein sequence ID" value="KAL0947414.1"/>
    <property type="molecule type" value="Genomic_DNA"/>
</dbReference>
<dbReference type="Proteomes" id="UP001556367">
    <property type="component" value="Unassembled WGS sequence"/>
</dbReference>
<gene>
    <name evidence="1" type="ORF">HGRIS_013527</name>
</gene>
<evidence type="ECO:0000313" key="2">
    <source>
        <dbReference type="Proteomes" id="UP001556367"/>
    </source>
</evidence>
<proteinExistence type="predicted"/>
<organism evidence="1 2">
    <name type="scientific">Hohenbuehelia grisea</name>
    <dbReference type="NCBI Taxonomy" id="104357"/>
    <lineage>
        <taxon>Eukaryota</taxon>
        <taxon>Fungi</taxon>
        <taxon>Dikarya</taxon>
        <taxon>Basidiomycota</taxon>
        <taxon>Agaricomycotina</taxon>
        <taxon>Agaricomycetes</taxon>
        <taxon>Agaricomycetidae</taxon>
        <taxon>Agaricales</taxon>
        <taxon>Pleurotineae</taxon>
        <taxon>Pleurotaceae</taxon>
        <taxon>Hohenbuehelia</taxon>
    </lineage>
</organism>
<sequence>MNAFPAGTRVFFWGPNAAVIYGVVKGTAMMTDGTQVLDIVDESGRGHKLPAASVTKVT</sequence>
<comment type="caution">
    <text evidence="1">The sequence shown here is derived from an EMBL/GenBank/DDBJ whole genome shotgun (WGS) entry which is preliminary data.</text>
</comment>
<evidence type="ECO:0008006" key="3">
    <source>
        <dbReference type="Google" id="ProtNLM"/>
    </source>
</evidence>
<accession>A0ABR3IVW8</accession>